<keyword evidence="5" id="KW-0548">Nucleotidyltransferase</keyword>
<feature type="transmembrane region" description="Helical" evidence="2">
    <location>
        <begin position="50"/>
        <end position="69"/>
    </location>
</feature>
<name>A0ABT9DC14_9CELL</name>
<comment type="caution">
    <text evidence="5">The sequence shown here is derived from an EMBL/GenBank/DDBJ whole genome shotgun (WGS) entry which is preliminary data.</text>
</comment>
<organism evidence="5 6">
    <name type="scientific">Actinotalea lenta</name>
    <dbReference type="NCBI Taxonomy" id="3064654"/>
    <lineage>
        <taxon>Bacteria</taxon>
        <taxon>Bacillati</taxon>
        <taxon>Actinomycetota</taxon>
        <taxon>Actinomycetes</taxon>
        <taxon>Micrococcales</taxon>
        <taxon>Cellulomonadaceae</taxon>
        <taxon>Actinotalea</taxon>
    </lineage>
</organism>
<keyword evidence="2" id="KW-1133">Transmembrane helix</keyword>
<feature type="domain" description="GGDEF" evidence="4">
    <location>
        <begin position="355"/>
        <end position="489"/>
    </location>
</feature>
<dbReference type="InterPro" id="IPR001633">
    <property type="entry name" value="EAL_dom"/>
</dbReference>
<dbReference type="Pfam" id="PF00990">
    <property type="entry name" value="GGDEF"/>
    <property type="match status" value="1"/>
</dbReference>
<dbReference type="Pfam" id="PF00563">
    <property type="entry name" value="EAL"/>
    <property type="match status" value="1"/>
</dbReference>
<keyword evidence="6" id="KW-1185">Reference proteome</keyword>
<gene>
    <name evidence="5" type="ORF">Q6348_12670</name>
</gene>
<feature type="transmembrane region" description="Helical" evidence="2">
    <location>
        <begin position="274"/>
        <end position="293"/>
    </location>
</feature>
<feature type="transmembrane region" description="Helical" evidence="2">
    <location>
        <begin position="213"/>
        <end position="231"/>
    </location>
</feature>
<feature type="domain" description="EAL" evidence="3">
    <location>
        <begin position="497"/>
        <end position="749"/>
    </location>
</feature>
<keyword evidence="5" id="KW-0378">Hydrolase</keyword>
<dbReference type="Gene3D" id="3.30.70.270">
    <property type="match status" value="1"/>
</dbReference>
<keyword evidence="5" id="KW-0808">Transferase</keyword>
<feature type="transmembrane region" description="Helical" evidence="2">
    <location>
        <begin position="177"/>
        <end position="201"/>
    </location>
</feature>
<accession>A0ABT9DC14</accession>
<dbReference type="InterPro" id="IPR043128">
    <property type="entry name" value="Rev_trsase/Diguanyl_cyclase"/>
</dbReference>
<dbReference type="InterPro" id="IPR029787">
    <property type="entry name" value="Nucleotide_cyclase"/>
</dbReference>
<dbReference type="NCBIfam" id="TIGR00254">
    <property type="entry name" value="GGDEF"/>
    <property type="match status" value="1"/>
</dbReference>
<dbReference type="PANTHER" id="PTHR44757">
    <property type="entry name" value="DIGUANYLATE CYCLASE DGCP"/>
    <property type="match status" value="1"/>
</dbReference>
<feature type="transmembrane region" description="Helical" evidence="2">
    <location>
        <begin position="21"/>
        <end position="44"/>
    </location>
</feature>
<evidence type="ECO:0000259" key="3">
    <source>
        <dbReference type="PROSITE" id="PS50883"/>
    </source>
</evidence>
<sequence>MRDRRQDGGRMGQARPARTRVAVGLHSLGGALAVGFALWVLAWPAAGPAVGWRALLAAAYVASMVSAVARCRRSGWRREDVAMLVGILSSGAGSVYWAVVLLGLDPVPSLSWADPLWTAVFPAVVLSLTMEMARGRLPQRDFAIDALIGSAGAAAAVLAFVAPLLGVPELGAARPAVQAAAIYVAGDVVLVLLVVTAISTFGGRHAPHLWSRLGGLALFALVDALTLVSGGEQGVMDGLSLRSVGLLLGFMLLETSVGWRLPVASRPIRRGSTLVMPIMGVVLSLAVLVSRWGDTTARGLAAVAIAIATVRMAWSFRAVAALADTRRLAHTDDLTDLPNRRGFARAARERLSEARPTTIVLFDLDGFQDVNEALGHGAGDELLLQVAGRLRDVVRPDGADVVARFGGDEFAAMVGARPGHAGDEDAEALVAAVGGEYTIDSIAVQVSAAAGVVHAPQDGSDLDELLRRADVAMVAAKERRLSTLAYTEELDTRSRDWLRRVEQVRAALSGGCVEVHYQPKVELATGEVVGVEALARLRIDRELWMPGRFLEIVTKAGLLPALTDQVLATALRDARRWEDAGFPLSVAVNVCAAGVTTGRLPRVIRTALDREGLRGSSLVVEVTEHDLLIDHASGRAALDEVRALGSQVSIDDYGTGYSSLAYLRDLPVDEIKLDRTFVAAMSGDLRGTEVVESTVRLAHRLGHRVVAEGVETGEDLAAVRDAGCDLVQGYLLARPMPAGELERWRDSWHAGSLDTLAQPAALAEAVPAPRAPAARPAPQAVAAEASVAGRDLT</sequence>
<dbReference type="CDD" id="cd01949">
    <property type="entry name" value="GGDEF"/>
    <property type="match status" value="1"/>
</dbReference>
<feature type="transmembrane region" description="Helical" evidence="2">
    <location>
        <begin position="243"/>
        <end position="262"/>
    </location>
</feature>
<dbReference type="SUPFAM" id="SSF55073">
    <property type="entry name" value="Nucleotide cyclase"/>
    <property type="match status" value="1"/>
</dbReference>
<dbReference type="SMART" id="SM00267">
    <property type="entry name" value="GGDEF"/>
    <property type="match status" value="1"/>
</dbReference>
<dbReference type="RefSeq" id="WP_304601639.1">
    <property type="nucleotide sequence ID" value="NZ_JAUQYP010000001.1"/>
</dbReference>
<feature type="transmembrane region" description="Helical" evidence="2">
    <location>
        <begin position="110"/>
        <end position="130"/>
    </location>
</feature>
<feature type="compositionally biased region" description="Low complexity" evidence="1">
    <location>
        <begin position="767"/>
        <end position="785"/>
    </location>
</feature>
<dbReference type="Proteomes" id="UP001232536">
    <property type="component" value="Unassembled WGS sequence"/>
</dbReference>
<dbReference type="PROSITE" id="PS50887">
    <property type="entry name" value="GGDEF"/>
    <property type="match status" value="1"/>
</dbReference>
<protein>
    <submittedName>
        <fullName evidence="5">Bifunctional diguanylate cyclase/phosphodiesterase</fullName>
        <ecNumber evidence="5">2.7.7.65</ecNumber>
        <ecNumber evidence="5">3.1.4.52</ecNumber>
    </submittedName>
</protein>
<evidence type="ECO:0000256" key="2">
    <source>
        <dbReference type="SAM" id="Phobius"/>
    </source>
</evidence>
<dbReference type="PANTHER" id="PTHR44757:SF2">
    <property type="entry name" value="BIOFILM ARCHITECTURE MAINTENANCE PROTEIN MBAA"/>
    <property type="match status" value="1"/>
</dbReference>
<feature type="transmembrane region" description="Helical" evidence="2">
    <location>
        <begin position="142"/>
        <end position="165"/>
    </location>
</feature>
<feature type="transmembrane region" description="Helical" evidence="2">
    <location>
        <begin position="81"/>
        <end position="104"/>
    </location>
</feature>
<dbReference type="InterPro" id="IPR035919">
    <property type="entry name" value="EAL_sf"/>
</dbReference>
<evidence type="ECO:0000313" key="5">
    <source>
        <dbReference type="EMBL" id="MDO8108051.1"/>
    </source>
</evidence>
<proteinExistence type="predicted"/>
<dbReference type="SUPFAM" id="SSF141868">
    <property type="entry name" value="EAL domain-like"/>
    <property type="match status" value="1"/>
</dbReference>
<keyword evidence="2" id="KW-0472">Membrane</keyword>
<dbReference type="InterPro" id="IPR052155">
    <property type="entry name" value="Biofilm_reg_signaling"/>
</dbReference>
<reference evidence="5 6" key="1">
    <citation type="submission" date="2023-07" db="EMBL/GenBank/DDBJ databases">
        <title>Description of novel actinomycetes strains, isolated from tidal flat sediment.</title>
        <authorList>
            <person name="Lu C."/>
        </authorList>
    </citation>
    <scope>NUCLEOTIDE SEQUENCE [LARGE SCALE GENOMIC DNA]</scope>
    <source>
        <strain evidence="5 6">SYSU T00b441</strain>
    </source>
</reference>
<keyword evidence="2" id="KW-0812">Transmembrane</keyword>
<evidence type="ECO:0000313" key="6">
    <source>
        <dbReference type="Proteomes" id="UP001232536"/>
    </source>
</evidence>
<dbReference type="GO" id="GO:0071111">
    <property type="term" value="F:cyclic-guanylate-specific phosphodiesterase activity"/>
    <property type="evidence" value="ECO:0007669"/>
    <property type="project" value="UniProtKB-EC"/>
</dbReference>
<dbReference type="SMART" id="SM00052">
    <property type="entry name" value="EAL"/>
    <property type="match status" value="1"/>
</dbReference>
<dbReference type="EC" id="2.7.7.65" evidence="5"/>
<dbReference type="PROSITE" id="PS50883">
    <property type="entry name" value="EAL"/>
    <property type="match status" value="1"/>
</dbReference>
<evidence type="ECO:0000256" key="1">
    <source>
        <dbReference type="SAM" id="MobiDB-lite"/>
    </source>
</evidence>
<evidence type="ECO:0000259" key="4">
    <source>
        <dbReference type="PROSITE" id="PS50887"/>
    </source>
</evidence>
<dbReference type="CDD" id="cd01948">
    <property type="entry name" value="EAL"/>
    <property type="match status" value="1"/>
</dbReference>
<dbReference type="EC" id="3.1.4.52" evidence="5"/>
<dbReference type="EMBL" id="JAUQYP010000001">
    <property type="protein sequence ID" value="MDO8108051.1"/>
    <property type="molecule type" value="Genomic_DNA"/>
</dbReference>
<dbReference type="InterPro" id="IPR000160">
    <property type="entry name" value="GGDEF_dom"/>
</dbReference>
<feature type="region of interest" description="Disordered" evidence="1">
    <location>
        <begin position="767"/>
        <end position="793"/>
    </location>
</feature>
<dbReference type="GO" id="GO:0052621">
    <property type="term" value="F:diguanylate cyclase activity"/>
    <property type="evidence" value="ECO:0007669"/>
    <property type="project" value="UniProtKB-EC"/>
</dbReference>
<dbReference type="Gene3D" id="3.20.20.450">
    <property type="entry name" value="EAL domain"/>
    <property type="match status" value="1"/>
</dbReference>